<evidence type="ECO:0000256" key="2">
    <source>
        <dbReference type="ARBA" id="ARBA00011050"/>
    </source>
</evidence>
<evidence type="ECO:0000256" key="3">
    <source>
        <dbReference type="ARBA" id="ARBA00021616"/>
    </source>
</evidence>
<dbReference type="GO" id="GO:0001139">
    <property type="term" value="F:RNA polymerase II complex recruiting activity"/>
    <property type="evidence" value="ECO:0007669"/>
    <property type="project" value="TreeGrafter"/>
</dbReference>
<dbReference type="GO" id="GO:0006368">
    <property type="term" value="P:transcription elongation by RNA polymerase II"/>
    <property type="evidence" value="ECO:0007669"/>
    <property type="project" value="TreeGrafter"/>
</dbReference>
<dbReference type="AlphaFoldDB" id="A0A319DFN3"/>
<dbReference type="Pfam" id="PF07500">
    <property type="entry name" value="TFIIS_M"/>
    <property type="match status" value="1"/>
</dbReference>
<reference evidence="11 12" key="1">
    <citation type="submission" date="2018-02" db="EMBL/GenBank/DDBJ databases">
        <title>The genomes of Aspergillus section Nigri reveals drivers in fungal speciation.</title>
        <authorList>
            <consortium name="DOE Joint Genome Institute"/>
            <person name="Vesth T.C."/>
            <person name="Nybo J."/>
            <person name="Theobald S."/>
            <person name="Brandl J."/>
            <person name="Frisvad J.C."/>
            <person name="Nielsen K.F."/>
            <person name="Lyhne E.K."/>
            <person name="Kogle M.E."/>
            <person name="Kuo A."/>
            <person name="Riley R."/>
            <person name="Clum A."/>
            <person name="Nolan M."/>
            <person name="Lipzen A."/>
            <person name="Salamov A."/>
            <person name="Henrissat B."/>
            <person name="Wiebenga A."/>
            <person name="De vries R.P."/>
            <person name="Grigoriev I.V."/>
            <person name="Mortensen U.H."/>
            <person name="Andersen M.R."/>
            <person name="Baker S.E."/>
        </authorList>
    </citation>
    <scope>NUCLEOTIDE SEQUENCE [LARGE SCALE GENOMIC DNA]</scope>
    <source>
        <strain evidence="11 12">CBS 707.79</strain>
    </source>
</reference>
<feature type="compositionally biased region" description="Basic residues" evidence="8">
    <location>
        <begin position="144"/>
        <end position="157"/>
    </location>
</feature>
<keyword evidence="4" id="KW-0479">Metal-binding</keyword>
<evidence type="ECO:0000313" key="12">
    <source>
        <dbReference type="Proteomes" id="UP000247810"/>
    </source>
</evidence>
<dbReference type="Pfam" id="PF23257">
    <property type="entry name" value="DUF7071"/>
    <property type="match status" value="1"/>
</dbReference>
<feature type="compositionally biased region" description="Basic and acidic residues" evidence="8">
    <location>
        <begin position="120"/>
        <end position="143"/>
    </location>
</feature>
<dbReference type="Pfam" id="PF00628">
    <property type="entry name" value="PHD"/>
    <property type="match status" value="1"/>
</dbReference>
<dbReference type="GO" id="GO:0000977">
    <property type="term" value="F:RNA polymerase II transcription regulatory region sequence-specific DNA binding"/>
    <property type="evidence" value="ECO:0007669"/>
    <property type="project" value="TreeGrafter"/>
</dbReference>
<comment type="function">
    <text evidence="1">Negative regulator of transcription elongation.</text>
</comment>
<evidence type="ECO:0000256" key="5">
    <source>
        <dbReference type="ARBA" id="ARBA00022771"/>
    </source>
</evidence>
<dbReference type="GO" id="GO:0008270">
    <property type="term" value="F:zinc ion binding"/>
    <property type="evidence" value="ECO:0007669"/>
    <property type="project" value="UniProtKB-KW"/>
</dbReference>
<dbReference type="InterPro" id="IPR019787">
    <property type="entry name" value="Znf_PHD-finger"/>
</dbReference>
<dbReference type="PANTHER" id="PTHR11477">
    <property type="entry name" value="TRANSCRIPTION FACTOR S-II ZINC FINGER DOMAIN-CONTAINING PROTEIN"/>
    <property type="match status" value="1"/>
</dbReference>
<feature type="compositionally biased region" description="Polar residues" evidence="8">
    <location>
        <begin position="866"/>
        <end position="878"/>
    </location>
</feature>
<feature type="compositionally biased region" description="Low complexity" evidence="8">
    <location>
        <begin position="274"/>
        <end position="290"/>
    </location>
</feature>
<dbReference type="SUPFAM" id="SSF46942">
    <property type="entry name" value="Elongation factor TFIIS domain 2"/>
    <property type="match status" value="1"/>
</dbReference>
<dbReference type="InterPro" id="IPR055499">
    <property type="entry name" value="DUF7071"/>
</dbReference>
<dbReference type="PANTHER" id="PTHR11477:SF11">
    <property type="entry name" value="TRANSCRIPTION FACTOR BYE1"/>
    <property type="match status" value="1"/>
</dbReference>
<dbReference type="SUPFAM" id="SSF57903">
    <property type="entry name" value="FYVE/PHD zinc finger"/>
    <property type="match status" value="1"/>
</dbReference>
<evidence type="ECO:0000259" key="10">
    <source>
        <dbReference type="PROSITE" id="PS51321"/>
    </source>
</evidence>
<proteinExistence type="inferred from homology"/>
<dbReference type="GO" id="GO:0031440">
    <property type="term" value="P:regulation of mRNA 3'-end processing"/>
    <property type="evidence" value="ECO:0007669"/>
    <property type="project" value="TreeGrafter"/>
</dbReference>
<feature type="region of interest" description="Disordered" evidence="8">
    <location>
        <begin position="120"/>
        <end position="377"/>
    </location>
</feature>
<evidence type="ECO:0000313" key="11">
    <source>
        <dbReference type="EMBL" id="PYH93037.1"/>
    </source>
</evidence>
<accession>A0A319DFN3</accession>
<dbReference type="EMBL" id="KZ825901">
    <property type="protein sequence ID" value="PYH93037.1"/>
    <property type="molecule type" value="Genomic_DNA"/>
</dbReference>
<comment type="similarity">
    <text evidence="2">Belongs to the BYE1 family.</text>
</comment>
<dbReference type="FunFam" id="3.30.40.10:FF:000560">
    <property type="entry name" value="Putative PHD finger domain protein"/>
    <property type="match status" value="1"/>
</dbReference>
<organism evidence="11 12">
    <name type="scientific">Aspergillus ellipticus CBS 707.79</name>
    <dbReference type="NCBI Taxonomy" id="1448320"/>
    <lineage>
        <taxon>Eukaryota</taxon>
        <taxon>Fungi</taxon>
        <taxon>Dikarya</taxon>
        <taxon>Ascomycota</taxon>
        <taxon>Pezizomycotina</taxon>
        <taxon>Eurotiomycetes</taxon>
        <taxon>Eurotiomycetidae</taxon>
        <taxon>Eurotiales</taxon>
        <taxon>Aspergillaceae</taxon>
        <taxon>Aspergillus</taxon>
        <taxon>Aspergillus subgen. Circumdati</taxon>
    </lineage>
</organism>
<feature type="compositionally biased region" description="Low complexity" evidence="8">
    <location>
        <begin position="566"/>
        <end position="578"/>
    </location>
</feature>
<dbReference type="PROSITE" id="PS01359">
    <property type="entry name" value="ZF_PHD_1"/>
    <property type="match status" value="1"/>
</dbReference>
<gene>
    <name evidence="11" type="ORF">BO71DRAFT_8837</name>
</gene>
<name>A0A319DFN3_9EURO</name>
<keyword evidence="12" id="KW-1185">Reference proteome</keyword>
<evidence type="ECO:0000256" key="1">
    <source>
        <dbReference type="ARBA" id="ARBA00002311"/>
    </source>
</evidence>
<dbReference type="InterPro" id="IPR011011">
    <property type="entry name" value="Znf_FYVE_PHD"/>
</dbReference>
<dbReference type="CDD" id="cd21538">
    <property type="entry name" value="SPOC_TFIIS"/>
    <property type="match status" value="1"/>
</dbReference>
<dbReference type="GO" id="GO:0031564">
    <property type="term" value="P:transcription antitermination"/>
    <property type="evidence" value="ECO:0007669"/>
    <property type="project" value="TreeGrafter"/>
</dbReference>
<dbReference type="Pfam" id="PF07744">
    <property type="entry name" value="SPOC"/>
    <property type="match status" value="1"/>
</dbReference>
<feature type="region of interest" description="Disordered" evidence="8">
    <location>
        <begin position="1"/>
        <end position="54"/>
    </location>
</feature>
<protein>
    <recommendedName>
        <fullName evidence="3">Transcription factor BYE1</fullName>
    </recommendedName>
</protein>
<feature type="region of interest" description="Disordered" evidence="8">
    <location>
        <begin position="821"/>
        <end position="882"/>
    </location>
</feature>
<evidence type="ECO:0000256" key="7">
    <source>
        <dbReference type="PROSITE-ProRule" id="PRU00146"/>
    </source>
</evidence>
<dbReference type="GO" id="GO:0005634">
    <property type="term" value="C:nucleus"/>
    <property type="evidence" value="ECO:0007669"/>
    <property type="project" value="TreeGrafter"/>
</dbReference>
<dbReference type="SMART" id="SM00249">
    <property type="entry name" value="PHD"/>
    <property type="match status" value="1"/>
</dbReference>
<dbReference type="OrthoDB" id="79252at2759"/>
<dbReference type="PROSITE" id="PS50016">
    <property type="entry name" value="ZF_PHD_2"/>
    <property type="match status" value="1"/>
</dbReference>
<feature type="compositionally biased region" description="Basic and acidic residues" evidence="8">
    <location>
        <begin position="158"/>
        <end position="256"/>
    </location>
</feature>
<dbReference type="InterPro" id="IPR001965">
    <property type="entry name" value="Znf_PHD"/>
</dbReference>
<sequence>MADEPRRSGRSTKGQHKNLDMITETPSKKTKIKAQPKEKTTTKPSVEPTPAPSEEEEIIRCICGEYEEEEDVERDMICCDRCSAWQHNDCMGLTFAKGEEPDEYFCEICKPENHKILLDKIAQGEKPWEEVAERRRREAEEKKASRRRKSKKGGRRGRPSESKPVEPRTFEPRTFEPRTSEPKASEPKTSEPRASEPRASEPRASEPRASEPRTSEPKPSERKTSESKSSEPKAPEPKTTERETSERKTSEPKRETSTPTRATNSVTPDPPSTAAPAAPEAPSAPAVPAAPAEPPAAPTETPAPTKNGHEPEAQSTSAQKRKFDERQDMQAPEPGPKPKQQKMSPPAPATTQAAKPAPVKAEPTVQPPPPPPRQGSAAGIVAEEGLKSIGEIATPARKGVAGALVKLIVDQISESQKHGSYRLPQGKTAMDIAQQLALAIEGAMYQNICGGSGEPTEPYRLQLRTILFNVKKNPSLRDRLLVGSLLPDTLSKMSSQDMASEELQQKDAEIKREAERQHIIIQEQGPRIRRTHKGEELVEDDNQNVSSEPVFSTATARRSLADAEASPGQSPTSPGPQSEADGARKPSKSQAVDSKMADGVAHHDHFPPRAHSPGGTSHDQVFPEVTAHIREQLPARRVQADAEIDQLLRDDEPDSPPYSPKDFQDEGSVWHGKVIMNPISEFSSFAKHVGGADLSGRIPWSQLVPSTLLIDGRIDIQLASNYLCGLRFSSSTDVTVISISRPESPKERTGFDKLFSYFQDRKRYGVIGKHPLSAVKDTYLIPIEAGSTKKPEFIELLENNALEDPTPERVLLVVFAVKTSDSNPPSVQPPSHNPSHDPGASASPLTMAATTPQQPHFMTPGPPHASQFTPTPASTYDGTPQVHIPYSQQPQQAAQVALTGLAAAVQVLGPQQANSPAIQQLLHQAPNADVSQLSVIRDILVRRPEAGSDYKMLMDELLIATTTNGHGPQQNAG</sequence>
<dbReference type="InterPro" id="IPR013083">
    <property type="entry name" value="Znf_RING/FYVE/PHD"/>
</dbReference>
<feature type="region of interest" description="Disordered" evidence="8">
    <location>
        <begin position="518"/>
        <end position="620"/>
    </location>
</feature>
<dbReference type="Proteomes" id="UP000247810">
    <property type="component" value="Unassembled WGS sequence"/>
</dbReference>
<evidence type="ECO:0000256" key="6">
    <source>
        <dbReference type="ARBA" id="ARBA00022833"/>
    </source>
</evidence>
<feature type="compositionally biased region" description="Low complexity" evidence="8">
    <location>
        <begin position="349"/>
        <end position="361"/>
    </location>
</feature>
<evidence type="ECO:0000256" key="4">
    <source>
        <dbReference type="ARBA" id="ARBA00022723"/>
    </source>
</evidence>
<dbReference type="Gene3D" id="1.10.472.30">
    <property type="entry name" value="Transcription elongation factor S-II, central domain"/>
    <property type="match status" value="1"/>
</dbReference>
<evidence type="ECO:0000259" key="9">
    <source>
        <dbReference type="PROSITE" id="PS50016"/>
    </source>
</evidence>
<dbReference type="STRING" id="1448320.A0A319DFN3"/>
<dbReference type="FunFam" id="1.10.472.30:FF:000007">
    <property type="entry name" value="PHD finger domain protein, putative"/>
    <property type="match status" value="1"/>
</dbReference>
<keyword evidence="6" id="KW-0862">Zinc</keyword>
<dbReference type="SMART" id="SM00510">
    <property type="entry name" value="TFS2M"/>
    <property type="match status" value="1"/>
</dbReference>
<dbReference type="InterPro" id="IPR019786">
    <property type="entry name" value="Zinc_finger_PHD-type_CS"/>
</dbReference>
<keyword evidence="5 7" id="KW-0863">Zinc-finger</keyword>
<dbReference type="VEuPathDB" id="FungiDB:BO71DRAFT_8837"/>
<feature type="compositionally biased region" description="Polar residues" evidence="8">
    <location>
        <begin position="543"/>
        <end position="556"/>
    </location>
</feature>
<evidence type="ECO:0000256" key="8">
    <source>
        <dbReference type="SAM" id="MobiDB-lite"/>
    </source>
</evidence>
<dbReference type="GO" id="GO:0006362">
    <property type="term" value="P:transcription elongation by RNA polymerase I"/>
    <property type="evidence" value="ECO:0007669"/>
    <property type="project" value="TreeGrafter"/>
</dbReference>
<dbReference type="PROSITE" id="PS51321">
    <property type="entry name" value="TFIIS_CENTRAL"/>
    <property type="match status" value="1"/>
</dbReference>
<feature type="domain" description="PHD-type" evidence="9">
    <location>
        <begin position="58"/>
        <end position="112"/>
    </location>
</feature>
<dbReference type="InterPro" id="IPR012921">
    <property type="entry name" value="SPOC_C"/>
</dbReference>
<feature type="domain" description="TFIIS central" evidence="10">
    <location>
        <begin position="396"/>
        <end position="526"/>
    </location>
</feature>
<dbReference type="Gene3D" id="3.30.40.10">
    <property type="entry name" value="Zinc/RING finger domain, C3HC4 (zinc finger)"/>
    <property type="match status" value="1"/>
</dbReference>
<dbReference type="InterPro" id="IPR036575">
    <property type="entry name" value="TFIIS_cen_dom_sf"/>
</dbReference>
<dbReference type="InterPro" id="IPR003618">
    <property type="entry name" value="TFIIS_cen_dom"/>
</dbReference>